<evidence type="ECO:0000256" key="5">
    <source>
        <dbReference type="ARBA" id="ARBA00023244"/>
    </source>
</evidence>
<evidence type="ECO:0000256" key="2">
    <source>
        <dbReference type="ARBA" id="ARBA00008133"/>
    </source>
</evidence>
<reference evidence="11 12" key="1">
    <citation type="journal article" date="2017" name="Int. J. Syst. Evol. Microbiol.">
        <title>Bacillus mangrovi sp. nov., isolated from a sediment sample from a mangrove forest.</title>
        <authorList>
            <person name="Gupta V."/>
            <person name="Singh P.K."/>
            <person name="Korpole S."/>
            <person name="Tanuku N.R.S."/>
            <person name="Pinnaka A.K."/>
        </authorList>
    </citation>
    <scope>NUCLEOTIDE SEQUENCE [LARGE SCALE GENOMIC DNA]</scope>
    <source>
        <strain evidence="11 12">KCTC 33872</strain>
    </source>
</reference>
<dbReference type="Proteomes" id="UP000434639">
    <property type="component" value="Unassembled WGS sequence"/>
</dbReference>
<comment type="similarity">
    <text evidence="2 9">Belongs to the uroporphyrinogen-III synthase family.</text>
</comment>
<evidence type="ECO:0000259" key="10">
    <source>
        <dbReference type="Pfam" id="PF02602"/>
    </source>
</evidence>
<evidence type="ECO:0000256" key="9">
    <source>
        <dbReference type="RuleBase" id="RU366031"/>
    </source>
</evidence>
<evidence type="ECO:0000256" key="3">
    <source>
        <dbReference type="ARBA" id="ARBA00013109"/>
    </source>
</evidence>
<dbReference type="PANTHER" id="PTHR38042">
    <property type="entry name" value="UROPORPHYRINOGEN-III SYNTHASE, CHLOROPLASTIC"/>
    <property type="match status" value="1"/>
</dbReference>
<evidence type="ECO:0000313" key="12">
    <source>
        <dbReference type="Proteomes" id="UP000434639"/>
    </source>
</evidence>
<keyword evidence="12" id="KW-1185">Reference proteome</keyword>
<dbReference type="GO" id="GO:0006782">
    <property type="term" value="P:protoporphyrinogen IX biosynthetic process"/>
    <property type="evidence" value="ECO:0007669"/>
    <property type="project" value="UniProtKB-UniRule"/>
</dbReference>
<dbReference type="RefSeq" id="WP_155111481.1">
    <property type="nucleotide sequence ID" value="NZ_WMIB01000003.1"/>
</dbReference>
<evidence type="ECO:0000256" key="7">
    <source>
        <dbReference type="ARBA" id="ARBA00040167"/>
    </source>
</evidence>
<dbReference type="AlphaFoldDB" id="A0A7X2V4C0"/>
<dbReference type="GO" id="GO:0006780">
    <property type="term" value="P:uroporphyrinogen III biosynthetic process"/>
    <property type="evidence" value="ECO:0007669"/>
    <property type="project" value="UniProtKB-UniRule"/>
</dbReference>
<comment type="function">
    <text evidence="6 9">Catalyzes cyclization of the linear tetrapyrrole, hydroxymethylbilane, to the macrocyclic uroporphyrinogen III.</text>
</comment>
<sequence length="254" mass="28175">MNDKKPLEGKRILVTRERSQAASFVRLLEQNGAVPVICPMIEFRPAGNEQTILNVLGRLDAYDWLIFTSANGVRYFEAFMKQGRFSVPEKIRTAAVGVKTAECLEAIAIKPDIIPDKFSGEQLAEKLAGAVKKGERVLIIRGNLSRQAVYKKLNDIQIAAEELVLYENKPVRGNEQERTKLLLDADYITFTSPSIAEACLKLLEEAEAPFPVFACIGDVTAETVRKYGYDGLIARPFTGEGLVQAMIAHANKEE</sequence>
<dbReference type="PANTHER" id="PTHR38042:SF1">
    <property type="entry name" value="UROPORPHYRINOGEN-III SYNTHASE, CHLOROPLASTIC"/>
    <property type="match status" value="1"/>
</dbReference>
<evidence type="ECO:0000256" key="6">
    <source>
        <dbReference type="ARBA" id="ARBA00037589"/>
    </source>
</evidence>
<dbReference type="InterPro" id="IPR039793">
    <property type="entry name" value="UROS/Hem4"/>
</dbReference>
<feature type="domain" description="Tetrapyrrole biosynthesis uroporphyrinogen III synthase" evidence="10">
    <location>
        <begin position="24"/>
        <end position="244"/>
    </location>
</feature>
<accession>A0A7X2V4C0</accession>
<dbReference type="Pfam" id="PF02602">
    <property type="entry name" value="HEM4"/>
    <property type="match status" value="1"/>
</dbReference>
<comment type="catalytic activity">
    <reaction evidence="8 9">
        <text>hydroxymethylbilane = uroporphyrinogen III + H2O</text>
        <dbReference type="Rhea" id="RHEA:18965"/>
        <dbReference type="ChEBI" id="CHEBI:15377"/>
        <dbReference type="ChEBI" id="CHEBI:57308"/>
        <dbReference type="ChEBI" id="CHEBI:57845"/>
        <dbReference type="EC" id="4.2.1.75"/>
    </reaction>
</comment>
<dbReference type="EC" id="4.2.1.75" evidence="3 9"/>
<dbReference type="InterPro" id="IPR036108">
    <property type="entry name" value="4pyrrol_syn_uPrphyn_synt_sf"/>
</dbReference>
<dbReference type="EMBL" id="WMIB01000003">
    <property type="protein sequence ID" value="MTH52951.1"/>
    <property type="molecule type" value="Genomic_DNA"/>
</dbReference>
<dbReference type="UniPathway" id="UPA00251">
    <property type="reaction ID" value="UER00320"/>
</dbReference>
<dbReference type="GO" id="GO:0004852">
    <property type="term" value="F:uroporphyrinogen-III synthase activity"/>
    <property type="evidence" value="ECO:0007669"/>
    <property type="project" value="UniProtKB-UniRule"/>
</dbReference>
<gene>
    <name evidence="11" type="ORF">GKZ89_05970</name>
</gene>
<comment type="pathway">
    <text evidence="1 9">Porphyrin-containing compound metabolism; protoporphyrin-IX biosynthesis; coproporphyrinogen-III from 5-aminolevulinate: step 3/4.</text>
</comment>
<keyword evidence="4 9" id="KW-0456">Lyase</keyword>
<proteinExistence type="inferred from homology"/>
<name>A0A7X2V4C0_9BACI</name>
<dbReference type="InterPro" id="IPR003754">
    <property type="entry name" value="4pyrrol_synth_uPrphyn_synth"/>
</dbReference>
<dbReference type="Gene3D" id="3.40.50.10090">
    <property type="match status" value="2"/>
</dbReference>
<dbReference type="SUPFAM" id="SSF69618">
    <property type="entry name" value="HemD-like"/>
    <property type="match status" value="1"/>
</dbReference>
<evidence type="ECO:0000256" key="8">
    <source>
        <dbReference type="ARBA" id="ARBA00048617"/>
    </source>
</evidence>
<comment type="caution">
    <text evidence="11">The sequence shown here is derived from an EMBL/GenBank/DDBJ whole genome shotgun (WGS) entry which is preliminary data.</text>
</comment>
<dbReference type="CDD" id="cd06578">
    <property type="entry name" value="HemD"/>
    <property type="match status" value="1"/>
</dbReference>
<protein>
    <recommendedName>
        <fullName evidence="7 9">Uroporphyrinogen-III synthase</fullName>
        <ecNumber evidence="3 9">4.2.1.75</ecNumber>
    </recommendedName>
</protein>
<evidence type="ECO:0000256" key="4">
    <source>
        <dbReference type="ARBA" id="ARBA00023239"/>
    </source>
</evidence>
<keyword evidence="5 9" id="KW-0627">Porphyrin biosynthesis</keyword>
<evidence type="ECO:0000256" key="1">
    <source>
        <dbReference type="ARBA" id="ARBA00004772"/>
    </source>
</evidence>
<evidence type="ECO:0000313" key="11">
    <source>
        <dbReference type="EMBL" id="MTH52951.1"/>
    </source>
</evidence>
<organism evidence="11 12">
    <name type="scientific">Metabacillus mangrovi</name>
    <dbReference type="NCBI Taxonomy" id="1491830"/>
    <lineage>
        <taxon>Bacteria</taxon>
        <taxon>Bacillati</taxon>
        <taxon>Bacillota</taxon>
        <taxon>Bacilli</taxon>
        <taxon>Bacillales</taxon>
        <taxon>Bacillaceae</taxon>
        <taxon>Metabacillus</taxon>
    </lineage>
</organism>
<dbReference type="OrthoDB" id="9815856at2"/>